<name>A0A2T8JER1_9POAL</name>
<dbReference type="Proteomes" id="UP000243499">
    <property type="component" value="Chromosome 4"/>
</dbReference>
<dbReference type="EMBL" id="CM008049">
    <property type="protein sequence ID" value="PVH48413.1"/>
    <property type="molecule type" value="Genomic_DNA"/>
</dbReference>
<sequence length="144" mass="15021">MDPRSIARAAAAAAGERAGGEGTEDDPCQGVDARHLHHEPRHGSSAAAPASSALSCLTCLACLPQPLAAAAMAAWYASSLARCLPAPAFALCAGVRRPQRLAGRPHPPGRRRTGPRGGRRLLLALPRPDVHGGSLGHRRRLRRA</sequence>
<accession>A0A2T8JER1</accession>
<proteinExistence type="predicted"/>
<feature type="region of interest" description="Disordered" evidence="1">
    <location>
        <begin position="99"/>
        <end position="119"/>
    </location>
</feature>
<evidence type="ECO:0000256" key="1">
    <source>
        <dbReference type="SAM" id="MobiDB-lite"/>
    </source>
</evidence>
<dbReference type="AlphaFoldDB" id="A0A2T8JER1"/>
<evidence type="ECO:0000313" key="2">
    <source>
        <dbReference type="EMBL" id="PVH48413.1"/>
    </source>
</evidence>
<feature type="compositionally biased region" description="Low complexity" evidence="1">
    <location>
        <begin position="7"/>
        <end position="16"/>
    </location>
</feature>
<protein>
    <submittedName>
        <fullName evidence="2">Uncharacterized protein</fullName>
    </submittedName>
</protein>
<dbReference type="Gramene" id="PVH48413">
    <property type="protein sequence ID" value="PVH48413"/>
    <property type="gene ID" value="PAHAL_4G325600"/>
</dbReference>
<organism evidence="2">
    <name type="scientific">Panicum hallii</name>
    <dbReference type="NCBI Taxonomy" id="206008"/>
    <lineage>
        <taxon>Eukaryota</taxon>
        <taxon>Viridiplantae</taxon>
        <taxon>Streptophyta</taxon>
        <taxon>Embryophyta</taxon>
        <taxon>Tracheophyta</taxon>
        <taxon>Spermatophyta</taxon>
        <taxon>Magnoliopsida</taxon>
        <taxon>Liliopsida</taxon>
        <taxon>Poales</taxon>
        <taxon>Poaceae</taxon>
        <taxon>PACMAD clade</taxon>
        <taxon>Panicoideae</taxon>
        <taxon>Panicodae</taxon>
        <taxon>Paniceae</taxon>
        <taxon>Panicinae</taxon>
        <taxon>Panicum</taxon>
        <taxon>Panicum sect. Panicum</taxon>
    </lineage>
</organism>
<feature type="compositionally biased region" description="Basic residues" evidence="1">
    <location>
        <begin position="107"/>
        <end position="119"/>
    </location>
</feature>
<reference evidence="2" key="1">
    <citation type="submission" date="2018-04" db="EMBL/GenBank/DDBJ databases">
        <title>WGS assembly of Panicum hallii.</title>
        <authorList>
            <person name="Lovell J."/>
            <person name="Jenkins J."/>
            <person name="Lowry D."/>
            <person name="Mamidi S."/>
            <person name="Sreedasyam A."/>
            <person name="Weng X."/>
            <person name="Barry K."/>
            <person name="Bonette J."/>
            <person name="Campitelli B."/>
            <person name="Daum C."/>
            <person name="Gordon S."/>
            <person name="Gould B."/>
            <person name="Lipzen A."/>
            <person name="Macqueen A."/>
            <person name="Palacio-Mejia J."/>
            <person name="Plott C."/>
            <person name="Shakirov E."/>
            <person name="Shu S."/>
            <person name="Yoshinaga Y."/>
            <person name="Zane M."/>
            <person name="Rokhsar D."/>
            <person name="Grimwood J."/>
            <person name="Schmutz J."/>
            <person name="Juenger T."/>
        </authorList>
    </citation>
    <scope>NUCLEOTIDE SEQUENCE [LARGE SCALE GENOMIC DNA]</scope>
    <source>
        <strain evidence="2">FIL2</strain>
    </source>
</reference>
<feature type="region of interest" description="Disordered" evidence="1">
    <location>
        <begin position="1"/>
        <end position="47"/>
    </location>
</feature>
<gene>
    <name evidence="2" type="ORF">PAHAL_4G325600</name>
</gene>